<feature type="domain" description="Extensin-like C-terminal" evidence="1">
    <location>
        <begin position="58"/>
        <end position="231"/>
    </location>
</feature>
<sequence length="231" mass="25629">MKRLLACLVLIAIGVALDKGLWEVPREWDPFAPLRIRDPVTPVTGWKTSRLNGDREGCLAALERLPDSSLDYLALEDYTPVPDCPLTNVVRLNASGVAFNRRFVASCPLALGWLMFEHHVLQPAAREHLGSPVSRVEHYGSFACRNVYGRKNARRSAHATADALDVAAFGLEDGRRISVLEGWQHEDERGRFLRALHRGACRHFATVLGPDYNAAHANHFHLAMGGFGACR</sequence>
<dbReference type="InterPro" id="IPR009683">
    <property type="entry name" value="Extensin-like_C"/>
</dbReference>
<evidence type="ECO:0000313" key="2">
    <source>
        <dbReference type="EMBL" id="WNK21273.1"/>
    </source>
</evidence>
<gene>
    <name evidence="2" type="ORF">P1P91_06255</name>
</gene>
<proteinExistence type="predicted"/>
<organism evidence="2 3">
    <name type="scientific">Halomonas piscis</name>
    <dbReference type="NCBI Taxonomy" id="3031727"/>
    <lineage>
        <taxon>Bacteria</taxon>
        <taxon>Pseudomonadati</taxon>
        <taxon>Pseudomonadota</taxon>
        <taxon>Gammaproteobacteria</taxon>
        <taxon>Oceanospirillales</taxon>
        <taxon>Halomonadaceae</taxon>
        <taxon>Halomonas</taxon>
    </lineage>
</organism>
<dbReference type="EMBL" id="CP119391">
    <property type="protein sequence ID" value="WNK21273.1"/>
    <property type="molecule type" value="Genomic_DNA"/>
</dbReference>
<evidence type="ECO:0000259" key="1">
    <source>
        <dbReference type="Pfam" id="PF06904"/>
    </source>
</evidence>
<accession>A0ABY9Z2B5</accession>
<name>A0ABY9Z2B5_9GAMM</name>
<dbReference type="Pfam" id="PF06904">
    <property type="entry name" value="Extensin-like_C"/>
    <property type="match status" value="1"/>
</dbReference>
<reference evidence="2 3" key="1">
    <citation type="submission" date="2023-03" db="EMBL/GenBank/DDBJ databases">
        <title>Halomonas sp. nov., isolated from Korean tranditional fermented seafood 'Jeotgal'.</title>
        <authorList>
            <person name="Kim B."/>
            <person name="Shin N.-R."/>
        </authorList>
    </citation>
    <scope>NUCLEOTIDE SEQUENCE [LARGE SCALE GENOMIC DNA]</scope>
    <source>
        <strain evidence="2 3">SG2L-4</strain>
    </source>
</reference>
<dbReference type="Proteomes" id="UP001301869">
    <property type="component" value="Chromosome"/>
</dbReference>
<dbReference type="RefSeq" id="WP_311885293.1">
    <property type="nucleotide sequence ID" value="NZ_CP119391.1"/>
</dbReference>
<protein>
    <submittedName>
        <fullName evidence="2">Extensin family protein</fullName>
    </submittedName>
</protein>
<evidence type="ECO:0000313" key="3">
    <source>
        <dbReference type="Proteomes" id="UP001301869"/>
    </source>
</evidence>
<keyword evidence="3" id="KW-1185">Reference proteome</keyword>